<comment type="catalytic activity">
    <reaction evidence="6 7">
        <text>lipid IVA (E. coli) + CMP-3-deoxy-beta-D-manno-octulosonate = alpha-Kdo-(2-&gt;6)-lipid IVA (E. coli) + CMP + H(+)</text>
        <dbReference type="Rhea" id="RHEA:28066"/>
        <dbReference type="ChEBI" id="CHEBI:15378"/>
        <dbReference type="ChEBI" id="CHEBI:58603"/>
        <dbReference type="ChEBI" id="CHEBI:60364"/>
        <dbReference type="ChEBI" id="CHEBI:60377"/>
        <dbReference type="ChEBI" id="CHEBI:85987"/>
        <dbReference type="EC" id="2.4.99.12"/>
    </reaction>
</comment>
<evidence type="ECO:0000256" key="3">
    <source>
        <dbReference type="ARBA" id="ARBA00019077"/>
    </source>
</evidence>
<dbReference type="InterPro" id="IPR038107">
    <property type="entry name" value="Glycos_transf_N_sf"/>
</dbReference>
<comment type="caution">
    <text evidence="9">The sequence shown here is derived from an EMBL/GenBank/DDBJ whole genome shotgun (WGS) entry which is preliminary data.</text>
</comment>
<name>A0ABV0BTJ1_9SPHI</name>
<dbReference type="PANTHER" id="PTHR42755:SF1">
    <property type="entry name" value="3-DEOXY-D-MANNO-OCTULOSONIC ACID TRANSFERASE, MITOCHONDRIAL-RELATED"/>
    <property type="match status" value="1"/>
</dbReference>
<organism evidence="9 10">
    <name type="scientific">Sphingobacterium kitahiroshimense</name>
    <dbReference type="NCBI Taxonomy" id="470446"/>
    <lineage>
        <taxon>Bacteria</taxon>
        <taxon>Pseudomonadati</taxon>
        <taxon>Bacteroidota</taxon>
        <taxon>Sphingobacteriia</taxon>
        <taxon>Sphingobacteriales</taxon>
        <taxon>Sphingobacteriaceae</taxon>
        <taxon>Sphingobacterium</taxon>
    </lineage>
</organism>
<evidence type="ECO:0000256" key="2">
    <source>
        <dbReference type="ARBA" id="ARBA00012621"/>
    </source>
</evidence>
<keyword evidence="10" id="KW-1185">Reference proteome</keyword>
<feature type="domain" description="3-deoxy-D-manno-octulosonic-acid transferase N-terminal" evidence="8">
    <location>
        <begin position="36"/>
        <end position="206"/>
    </location>
</feature>
<dbReference type="Pfam" id="PF04413">
    <property type="entry name" value="Glycos_transf_N"/>
    <property type="match status" value="1"/>
</dbReference>
<dbReference type="EC" id="2.4.99.12" evidence="2 7"/>
<comment type="similarity">
    <text evidence="7">Belongs to the glycosyltransferase group 1 family.</text>
</comment>
<reference evidence="9 10" key="1">
    <citation type="submission" date="2024-04" db="EMBL/GenBank/DDBJ databases">
        <title>WGS of bacteria from Torrens River.</title>
        <authorList>
            <person name="Wyrsch E.R."/>
            <person name="Drigo B."/>
        </authorList>
    </citation>
    <scope>NUCLEOTIDE SEQUENCE [LARGE SCALE GENOMIC DNA]</scope>
    <source>
        <strain evidence="9 10">TWI391</strain>
    </source>
</reference>
<keyword evidence="4 7" id="KW-0808">Transferase</keyword>
<gene>
    <name evidence="9" type="ORF">ABE541_08665</name>
</gene>
<dbReference type="SUPFAM" id="SSF53756">
    <property type="entry name" value="UDP-Glycosyltransferase/glycogen phosphorylase"/>
    <property type="match status" value="1"/>
</dbReference>
<sequence>MRLLYSLGIHLYGLLLRLIAPFHPKAKLWVEGRRDWYARMNQTVETGQNHIWFHFASLGEFEQGRAVLEGIKKDFPLKKIVITFYSPSGYEVRKNTNLADYVFYLPEDTAKNAKLFIDLINPEFVVFTKYEYWYHYFSELKNRQISLLMISAIFRPDQIFFQPYGGFFREILSAVTYFFMQNEESVHLLKEHGFRNVGLTGDTRFDRVVELPKQRKQIDEVTQFVAEYPVLVAGSTWQEDEQLLKDLILKFPKWKLILAPHEIHDTHIRAILALFPDALQFSKYVSYADERVAHAQVLIIDNIGMLSSLYGYGKMSYIGGGFGIGIHNTLEAATYGIPVIFGPKYHKFQEAKDLIEQGAGFSIQNREELYKVFTCLQDSVKREYSGKQAKCFVQQHAGATAIIMKYLYSSKLLK</sequence>
<dbReference type="InterPro" id="IPR039901">
    <property type="entry name" value="Kdotransferase"/>
</dbReference>
<evidence type="ECO:0000313" key="9">
    <source>
        <dbReference type="EMBL" id="MEN5377328.1"/>
    </source>
</evidence>
<dbReference type="RefSeq" id="WP_346581113.1">
    <property type="nucleotide sequence ID" value="NZ_JBDJLH010000004.1"/>
</dbReference>
<dbReference type="Proteomes" id="UP001409291">
    <property type="component" value="Unassembled WGS sequence"/>
</dbReference>
<protein>
    <recommendedName>
        <fullName evidence="3 7">3-deoxy-D-manno-octulosonic acid transferase</fullName>
        <shortName evidence="7">Kdo transferase</shortName>
        <ecNumber evidence="2 7">2.4.99.12</ecNumber>
    </recommendedName>
    <alternativeName>
        <fullName evidence="5 7">Lipid IV(A) 3-deoxy-D-manno-octulosonic acid transferase</fullName>
    </alternativeName>
</protein>
<proteinExistence type="inferred from homology"/>
<comment type="function">
    <text evidence="7">Involved in lipopolysaccharide (LPS) biosynthesis. Catalyzes the transfer of 3-deoxy-D-manno-octulosonate (Kdo) residue(s) from CMP-Kdo to lipid IV(A), the tetraacyldisaccharide-1,4'-bisphosphate precursor of lipid A.</text>
</comment>
<keyword evidence="7" id="KW-0472">Membrane</keyword>
<evidence type="ECO:0000313" key="10">
    <source>
        <dbReference type="Proteomes" id="UP001409291"/>
    </source>
</evidence>
<keyword evidence="7" id="KW-0448">Lipopolysaccharide biosynthesis</keyword>
<comment type="subcellular location">
    <subcellularLocation>
        <location evidence="7">Cell membrane</location>
    </subcellularLocation>
</comment>
<dbReference type="InterPro" id="IPR007507">
    <property type="entry name" value="Glycos_transf_N"/>
</dbReference>
<keyword evidence="7" id="KW-1003">Cell membrane</keyword>
<evidence type="ECO:0000256" key="5">
    <source>
        <dbReference type="ARBA" id="ARBA00031445"/>
    </source>
</evidence>
<dbReference type="EMBL" id="JBDJNQ010000003">
    <property type="protein sequence ID" value="MEN5377328.1"/>
    <property type="molecule type" value="Genomic_DNA"/>
</dbReference>
<dbReference type="PANTHER" id="PTHR42755">
    <property type="entry name" value="3-DEOXY-MANNO-OCTULOSONATE CYTIDYLYLTRANSFERASE"/>
    <property type="match status" value="1"/>
</dbReference>
<dbReference type="Gene3D" id="3.40.50.2000">
    <property type="entry name" value="Glycogen Phosphorylase B"/>
    <property type="match status" value="1"/>
</dbReference>
<evidence type="ECO:0000256" key="1">
    <source>
        <dbReference type="ARBA" id="ARBA00004713"/>
    </source>
</evidence>
<evidence type="ECO:0000256" key="6">
    <source>
        <dbReference type="ARBA" id="ARBA00049183"/>
    </source>
</evidence>
<comment type="pathway">
    <text evidence="1 7">Bacterial outer membrane biogenesis; LPS core biosynthesis.</text>
</comment>
<evidence type="ECO:0000256" key="4">
    <source>
        <dbReference type="ARBA" id="ARBA00022679"/>
    </source>
</evidence>
<evidence type="ECO:0000259" key="8">
    <source>
        <dbReference type="Pfam" id="PF04413"/>
    </source>
</evidence>
<dbReference type="Gene3D" id="3.40.50.11720">
    <property type="entry name" value="3-Deoxy-D-manno-octulosonic-acid transferase, N-terminal domain"/>
    <property type="match status" value="1"/>
</dbReference>
<evidence type="ECO:0000256" key="7">
    <source>
        <dbReference type="RuleBase" id="RU365103"/>
    </source>
</evidence>
<accession>A0ABV0BTJ1</accession>